<dbReference type="GO" id="GO:0003677">
    <property type="term" value="F:DNA binding"/>
    <property type="evidence" value="ECO:0007669"/>
    <property type="project" value="UniProtKB-UniRule"/>
</dbReference>
<evidence type="ECO:0000313" key="4">
    <source>
        <dbReference type="EMBL" id="OZI38498.1"/>
    </source>
</evidence>
<dbReference type="InterPro" id="IPR001867">
    <property type="entry name" value="OmpR/PhoB-type_DNA-bd"/>
</dbReference>
<dbReference type="PROSITE" id="PS51755">
    <property type="entry name" value="OMPR_PHOB"/>
    <property type="match status" value="1"/>
</dbReference>
<dbReference type="OrthoDB" id="9149764at2"/>
<dbReference type="SUPFAM" id="SSF46894">
    <property type="entry name" value="C-terminal effector domain of the bipartite response regulators"/>
    <property type="match status" value="1"/>
</dbReference>
<keyword evidence="5" id="KW-1185">Reference proteome</keyword>
<feature type="DNA-binding region" description="OmpR/PhoB-type" evidence="2">
    <location>
        <begin position="30"/>
        <end position="131"/>
    </location>
</feature>
<dbReference type="InterPro" id="IPR036388">
    <property type="entry name" value="WH-like_DNA-bd_sf"/>
</dbReference>
<accession>A0A261SM49</accession>
<dbReference type="InterPro" id="IPR016032">
    <property type="entry name" value="Sig_transdc_resp-reg_C-effctor"/>
</dbReference>
<comment type="caution">
    <text evidence="4">The sequence shown here is derived from an EMBL/GenBank/DDBJ whole genome shotgun (WGS) entry which is preliminary data.</text>
</comment>
<dbReference type="Proteomes" id="UP000216020">
    <property type="component" value="Unassembled WGS sequence"/>
</dbReference>
<dbReference type="GO" id="GO:0006355">
    <property type="term" value="P:regulation of DNA-templated transcription"/>
    <property type="evidence" value="ECO:0007669"/>
    <property type="project" value="InterPro"/>
</dbReference>
<dbReference type="GO" id="GO:0000160">
    <property type="term" value="P:phosphorelay signal transduction system"/>
    <property type="evidence" value="ECO:0007669"/>
    <property type="project" value="InterPro"/>
</dbReference>
<evidence type="ECO:0000313" key="5">
    <source>
        <dbReference type="Proteomes" id="UP000216020"/>
    </source>
</evidence>
<name>A0A261SM49_9BORD</name>
<evidence type="ECO:0000256" key="1">
    <source>
        <dbReference type="ARBA" id="ARBA00023125"/>
    </source>
</evidence>
<keyword evidence="1 2" id="KW-0238">DNA-binding</keyword>
<dbReference type="AlphaFoldDB" id="A0A261SM49"/>
<gene>
    <name evidence="4" type="ORF">CAL29_09355</name>
</gene>
<proteinExistence type="predicted"/>
<sequence length="149" mass="16488">MSPDLRATVVQLNAGLRMINSALEHLRQHLEPHQETGWRLSEEGWILVTPDGRKLQLGNAERALLLALARHPTRQMRRDELVETINDTLESNHYNTAALSVMISRLRKKAVADGVDLPLHAVRGQGYALSSHIDTAQAAPPASGRPPLE</sequence>
<dbReference type="Pfam" id="PF00486">
    <property type="entry name" value="Trans_reg_C"/>
    <property type="match status" value="1"/>
</dbReference>
<organism evidence="4 5">
    <name type="scientific">Bordetella genomosp. 10</name>
    <dbReference type="NCBI Taxonomy" id="1416804"/>
    <lineage>
        <taxon>Bacteria</taxon>
        <taxon>Pseudomonadati</taxon>
        <taxon>Pseudomonadota</taxon>
        <taxon>Betaproteobacteria</taxon>
        <taxon>Burkholderiales</taxon>
        <taxon>Alcaligenaceae</taxon>
        <taxon>Bordetella</taxon>
    </lineage>
</organism>
<dbReference type="Gene3D" id="1.10.10.10">
    <property type="entry name" value="Winged helix-like DNA-binding domain superfamily/Winged helix DNA-binding domain"/>
    <property type="match status" value="1"/>
</dbReference>
<dbReference type="SMART" id="SM00862">
    <property type="entry name" value="Trans_reg_C"/>
    <property type="match status" value="1"/>
</dbReference>
<dbReference type="RefSeq" id="WP_094852594.1">
    <property type="nucleotide sequence ID" value="NZ_NEVM01000001.1"/>
</dbReference>
<protein>
    <recommendedName>
        <fullName evidence="3">OmpR/PhoB-type domain-containing protein</fullName>
    </recommendedName>
</protein>
<dbReference type="EMBL" id="NEVM01000001">
    <property type="protein sequence ID" value="OZI38498.1"/>
    <property type="molecule type" value="Genomic_DNA"/>
</dbReference>
<feature type="domain" description="OmpR/PhoB-type" evidence="3">
    <location>
        <begin position="30"/>
        <end position="131"/>
    </location>
</feature>
<reference evidence="5" key="1">
    <citation type="submission" date="2017-05" db="EMBL/GenBank/DDBJ databases">
        <title>Complete and WGS of Bordetella genogroups.</title>
        <authorList>
            <person name="Spilker T."/>
            <person name="Lipuma J."/>
        </authorList>
    </citation>
    <scope>NUCLEOTIDE SEQUENCE [LARGE SCALE GENOMIC DNA]</scope>
    <source>
        <strain evidence="5">AU16122</strain>
    </source>
</reference>
<evidence type="ECO:0000259" key="3">
    <source>
        <dbReference type="PROSITE" id="PS51755"/>
    </source>
</evidence>
<evidence type="ECO:0000256" key="2">
    <source>
        <dbReference type="PROSITE-ProRule" id="PRU01091"/>
    </source>
</evidence>